<evidence type="ECO:0000259" key="5">
    <source>
        <dbReference type="Pfam" id="PF04542"/>
    </source>
</evidence>
<keyword evidence="7" id="KW-1185">Reference proteome</keyword>
<dbReference type="EMBL" id="CP115453">
    <property type="protein sequence ID" value="WBP92177.1"/>
    <property type="molecule type" value="Genomic_DNA"/>
</dbReference>
<proteinExistence type="predicted"/>
<dbReference type="InterPro" id="IPR007627">
    <property type="entry name" value="RNA_pol_sigma70_r2"/>
</dbReference>
<accession>A0ABY7QH93</accession>
<gene>
    <name evidence="6" type="ORF">O1G21_41260</name>
</gene>
<keyword evidence="4" id="KW-0804">Transcription</keyword>
<protein>
    <submittedName>
        <fullName evidence="6">Sigma-70 family RNA polymerase sigma factor</fullName>
    </submittedName>
</protein>
<dbReference type="Proteomes" id="UP001212821">
    <property type="component" value="Plasmid punmamed4"/>
</dbReference>
<keyword evidence="2" id="KW-0731">Sigma factor</keyword>
<dbReference type="SUPFAM" id="SSF88946">
    <property type="entry name" value="Sigma2 domain of RNA polymerase sigma factors"/>
    <property type="match status" value="1"/>
</dbReference>
<keyword evidence="3" id="KW-0238">DNA-binding</keyword>
<evidence type="ECO:0000256" key="1">
    <source>
        <dbReference type="ARBA" id="ARBA00023015"/>
    </source>
</evidence>
<keyword evidence="1" id="KW-0805">Transcription regulation</keyword>
<dbReference type="PANTHER" id="PTHR43133">
    <property type="entry name" value="RNA POLYMERASE ECF-TYPE SIGMA FACTO"/>
    <property type="match status" value="1"/>
</dbReference>
<evidence type="ECO:0000256" key="2">
    <source>
        <dbReference type="ARBA" id="ARBA00023082"/>
    </source>
</evidence>
<evidence type="ECO:0000313" key="7">
    <source>
        <dbReference type="Proteomes" id="UP001212821"/>
    </source>
</evidence>
<evidence type="ECO:0000256" key="3">
    <source>
        <dbReference type="ARBA" id="ARBA00023125"/>
    </source>
</evidence>
<dbReference type="Pfam" id="PF04542">
    <property type="entry name" value="Sigma70_r2"/>
    <property type="match status" value="1"/>
</dbReference>
<name>A0ABY7QH93_9ACTN</name>
<dbReference type="PANTHER" id="PTHR43133:SF8">
    <property type="entry name" value="RNA POLYMERASE SIGMA FACTOR HI_1459-RELATED"/>
    <property type="match status" value="1"/>
</dbReference>
<dbReference type="Gene3D" id="1.10.10.10">
    <property type="entry name" value="Winged helix-like DNA-binding domain superfamily/Winged helix DNA-binding domain"/>
    <property type="match status" value="1"/>
</dbReference>
<evidence type="ECO:0000256" key="4">
    <source>
        <dbReference type="ARBA" id="ARBA00023163"/>
    </source>
</evidence>
<dbReference type="RefSeq" id="WP_270151923.1">
    <property type="nucleotide sequence ID" value="NZ_CP115453.1"/>
</dbReference>
<organism evidence="6 7">
    <name type="scientific">Kitasatospora cathayae</name>
    <dbReference type="NCBI Taxonomy" id="3004092"/>
    <lineage>
        <taxon>Bacteria</taxon>
        <taxon>Bacillati</taxon>
        <taxon>Actinomycetota</taxon>
        <taxon>Actinomycetes</taxon>
        <taxon>Kitasatosporales</taxon>
        <taxon>Streptomycetaceae</taxon>
        <taxon>Kitasatospora</taxon>
    </lineage>
</organism>
<sequence>MTTPFSGDDQEVLEQDPMRSLALDFTVFYVEEEGRWLRYALGKLRNRADAEDAVQEAGIRLYEKWDRALGGPDVRAVQAFAWKLVRDAVADTFRRRGRVDAKTLKLIRHTGPEDTGHEPMDQLVDRDALRWALEELAKAYPVQAEVVRLRQLAVDYPTIAAVCDIAPSTARTYYSLGTRHMEYLLDPRNDHQGRGDLT</sequence>
<dbReference type="InterPro" id="IPR013325">
    <property type="entry name" value="RNA_pol_sigma_r2"/>
</dbReference>
<dbReference type="InterPro" id="IPR039425">
    <property type="entry name" value="RNA_pol_sigma-70-like"/>
</dbReference>
<geneLocation type="plasmid" evidence="6 7">
    <name>punmamed4</name>
</geneLocation>
<reference evidence="6 7" key="1">
    <citation type="submission" date="2022-12" db="EMBL/GenBank/DDBJ databases">
        <title>HUAS 3-15.</title>
        <authorList>
            <person name="Mo P."/>
        </authorList>
    </citation>
    <scope>NUCLEOTIDE SEQUENCE [LARGE SCALE GENOMIC DNA]</scope>
    <source>
        <strain evidence="6 7">HUAS 3-15</strain>
        <plasmid evidence="6 7">punmamed4</plasmid>
    </source>
</reference>
<evidence type="ECO:0000313" key="6">
    <source>
        <dbReference type="EMBL" id="WBP92177.1"/>
    </source>
</evidence>
<feature type="domain" description="RNA polymerase sigma-70 region 2" evidence="5">
    <location>
        <begin position="35"/>
        <end position="98"/>
    </location>
</feature>
<dbReference type="InterPro" id="IPR036388">
    <property type="entry name" value="WH-like_DNA-bd_sf"/>
</dbReference>
<dbReference type="Gene3D" id="1.10.1740.10">
    <property type="match status" value="1"/>
</dbReference>
<keyword evidence="6" id="KW-0614">Plasmid</keyword>